<evidence type="ECO:0000256" key="10">
    <source>
        <dbReference type="RuleBase" id="RU003826"/>
    </source>
</evidence>
<comment type="catalytic activity">
    <reaction evidence="6 9 10">
        <text>4-methyl-5-(2-phosphooxyethyl)-thiazole + 4-amino-2-methyl-5-(diphosphooxymethyl)pyrimidine + H(+) = thiamine phosphate + diphosphate</text>
        <dbReference type="Rhea" id="RHEA:22328"/>
        <dbReference type="ChEBI" id="CHEBI:15378"/>
        <dbReference type="ChEBI" id="CHEBI:33019"/>
        <dbReference type="ChEBI" id="CHEBI:37575"/>
        <dbReference type="ChEBI" id="CHEBI:57841"/>
        <dbReference type="ChEBI" id="CHEBI:58296"/>
        <dbReference type="EC" id="2.5.1.3"/>
    </reaction>
</comment>
<keyword evidence="5 9" id="KW-0784">Thiamine biosynthesis</keyword>
<feature type="binding site" evidence="9">
    <location>
        <position position="90"/>
    </location>
    <ligand>
        <name>Mg(2+)</name>
        <dbReference type="ChEBI" id="CHEBI:18420"/>
    </ligand>
</feature>
<dbReference type="SUPFAM" id="SSF51391">
    <property type="entry name" value="Thiamin phosphate synthase"/>
    <property type="match status" value="1"/>
</dbReference>
<comment type="catalytic activity">
    <reaction evidence="8 9 10">
        <text>2-[(2R,5Z)-2-carboxy-4-methylthiazol-5(2H)-ylidene]ethyl phosphate + 4-amino-2-methyl-5-(diphosphooxymethyl)pyrimidine + 2 H(+) = thiamine phosphate + CO2 + diphosphate</text>
        <dbReference type="Rhea" id="RHEA:47844"/>
        <dbReference type="ChEBI" id="CHEBI:15378"/>
        <dbReference type="ChEBI" id="CHEBI:16526"/>
        <dbReference type="ChEBI" id="CHEBI:33019"/>
        <dbReference type="ChEBI" id="CHEBI:37575"/>
        <dbReference type="ChEBI" id="CHEBI:57841"/>
        <dbReference type="ChEBI" id="CHEBI:62899"/>
        <dbReference type="EC" id="2.5.1.3"/>
    </reaction>
</comment>
<feature type="binding site" evidence="9">
    <location>
        <position position="109"/>
    </location>
    <ligand>
        <name>4-amino-2-methyl-5-(diphosphooxymethyl)pyrimidine</name>
        <dbReference type="ChEBI" id="CHEBI:57841"/>
    </ligand>
</feature>
<dbReference type="GO" id="GO:0009228">
    <property type="term" value="P:thiamine biosynthetic process"/>
    <property type="evidence" value="ECO:0007669"/>
    <property type="project" value="UniProtKB-KW"/>
</dbReference>
<evidence type="ECO:0000256" key="9">
    <source>
        <dbReference type="HAMAP-Rule" id="MF_00097"/>
    </source>
</evidence>
<dbReference type="InterPro" id="IPR022998">
    <property type="entry name" value="ThiamineP_synth_TenI"/>
</dbReference>
<feature type="binding site" evidence="9">
    <location>
        <position position="138"/>
    </location>
    <ligand>
        <name>4-amino-2-methyl-5-(diphosphooxymethyl)pyrimidine</name>
        <dbReference type="ChEBI" id="CHEBI:57841"/>
    </ligand>
</feature>
<evidence type="ECO:0000313" key="14">
    <source>
        <dbReference type="Proteomes" id="UP000621436"/>
    </source>
</evidence>
<evidence type="ECO:0000256" key="2">
    <source>
        <dbReference type="ARBA" id="ARBA00022679"/>
    </source>
</evidence>
<dbReference type="GO" id="GO:0000287">
    <property type="term" value="F:magnesium ion binding"/>
    <property type="evidence" value="ECO:0007669"/>
    <property type="project" value="UniProtKB-UniRule"/>
</dbReference>
<dbReference type="InterPro" id="IPR036206">
    <property type="entry name" value="ThiamineP_synth_sf"/>
</dbReference>
<keyword evidence="4 9" id="KW-0460">Magnesium</keyword>
<dbReference type="NCBIfam" id="TIGR00693">
    <property type="entry name" value="thiE"/>
    <property type="match status" value="1"/>
</dbReference>
<dbReference type="InterPro" id="IPR013785">
    <property type="entry name" value="Aldolase_TIM"/>
</dbReference>
<dbReference type="Pfam" id="PF02581">
    <property type="entry name" value="TMP-TENI"/>
    <property type="match status" value="1"/>
</dbReference>
<dbReference type="EMBL" id="JADPIE010000001">
    <property type="protein sequence ID" value="MBF8435544.1"/>
    <property type="molecule type" value="Genomic_DNA"/>
</dbReference>
<comment type="function">
    <text evidence="9">Condenses 4-methyl-5-(beta-hydroxyethyl)thiazole monophosphate (THZ-P) and 2-methyl-4-amino-5-hydroxymethyl pyrimidine pyrophosphate (HMP-PP) to form thiamine monophosphate (TMP).</text>
</comment>
<dbReference type="Gene3D" id="3.20.20.70">
    <property type="entry name" value="Aldolase class I"/>
    <property type="match status" value="1"/>
</dbReference>
<keyword evidence="3 9" id="KW-0479">Metal-binding</keyword>
<evidence type="ECO:0000256" key="11">
    <source>
        <dbReference type="RuleBase" id="RU004253"/>
    </source>
</evidence>
<comment type="catalytic activity">
    <reaction evidence="7 9 10">
        <text>2-(2-carboxy-4-methylthiazol-5-yl)ethyl phosphate + 4-amino-2-methyl-5-(diphosphooxymethyl)pyrimidine + 2 H(+) = thiamine phosphate + CO2 + diphosphate</text>
        <dbReference type="Rhea" id="RHEA:47848"/>
        <dbReference type="ChEBI" id="CHEBI:15378"/>
        <dbReference type="ChEBI" id="CHEBI:16526"/>
        <dbReference type="ChEBI" id="CHEBI:33019"/>
        <dbReference type="ChEBI" id="CHEBI:37575"/>
        <dbReference type="ChEBI" id="CHEBI:57841"/>
        <dbReference type="ChEBI" id="CHEBI:62890"/>
        <dbReference type="EC" id="2.5.1.3"/>
    </reaction>
</comment>
<evidence type="ECO:0000256" key="8">
    <source>
        <dbReference type="ARBA" id="ARBA00047883"/>
    </source>
</evidence>
<sequence>MKKLNWDLYLITEEKLSAGRSTLEVVREAVDGGVDVIQLREKNLPLRERFRLGQEIKKITEQTDIDFIVNDRVDLALALDADGVHLGQSDLPLIEARRILGEDKIIGISGHTFKEIELAERDGADYLGVGAVFSTDSKQVDSSKDGIGPAGITKISEKSNLPIIAIGGLNKDNCCQVIESGADTISVISAITKAANISEETKIFKDRIISAKRGAIKNGIN</sequence>
<dbReference type="HAMAP" id="MF_00097">
    <property type="entry name" value="TMP_synthase"/>
    <property type="match status" value="1"/>
</dbReference>
<dbReference type="PANTHER" id="PTHR20857">
    <property type="entry name" value="THIAMINE-PHOSPHATE PYROPHOSPHORYLASE"/>
    <property type="match status" value="1"/>
</dbReference>
<evidence type="ECO:0000256" key="3">
    <source>
        <dbReference type="ARBA" id="ARBA00022723"/>
    </source>
</evidence>
<keyword evidence="2 9" id="KW-0808">Transferase</keyword>
<name>A0A931APA5_9FIRM</name>
<dbReference type="GO" id="GO:0005737">
    <property type="term" value="C:cytoplasm"/>
    <property type="evidence" value="ECO:0007669"/>
    <property type="project" value="TreeGrafter"/>
</dbReference>
<dbReference type="GO" id="GO:0009229">
    <property type="term" value="P:thiamine diphosphate biosynthetic process"/>
    <property type="evidence" value="ECO:0007669"/>
    <property type="project" value="UniProtKB-UniRule"/>
</dbReference>
<evidence type="ECO:0000256" key="5">
    <source>
        <dbReference type="ARBA" id="ARBA00022977"/>
    </source>
</evidence>
<feature type="binding site" evidence="9">
    <location>
        <begin position="135"/>
        <end position="137"/>
    </location>
    <ligand>
        <name>2-[(2R,5Z)-2-carboxy-4-methylthiazol-5(2H)-ylidene]ethyl phosphate</name>
        <dbReference type="ChEBI" id="CHEBI:62899"/>
    </ligand>
</feature>
<proteinExistence type="inferred from homology"/>
<dbReference type="PANTHER" id="PTHR20857:SF23">
    <property type="entry name" value="THIAMINE BIOSYNTHETIC BIFUNCTIONAL ENZYME"/>
    <property type="match status" value="1"/>
</dbReference>
<dbReference type="EC" id="2.5.1.3" evidence="9"/>
<comment type="pathway">
    <text evidence="1 9 11">Cofactor biosynthesis; thiamine diphosphate biosynthesis; thiamine phosphate from 4-amino-2-methyl-5-diphosphomethylpyrimidine and 4-methyl-5-(2-phosphoethyl)-thiazole: step 1/1.</text>
</comment>
<feature type="binding site" evidence="9">
    <location>
        <begin position="38"/>
        <end position="42"/>
    </location>
    <ligand>
        <name>4-amino-2-methyl-5-(diphosphooxymethyl)pyrimidine</name>
        <dbReference type="ChEBI" id="CHEBI:57841"/>
    </ligand>
</feature>
<dbReference type="AlphaFoldDB" id="A0A931APA5"/>
<evidence type="ECO:0000256" key="6">
    <source>
        <dbReference type="ARBA" id="ARBA00047334"/>
    </source>
</evidence>
<comment type="similarity">
    <text evidence="9 10">Belongs to the thiamine-phosphate synthase family.</text>
</comment>
<keyword evidence="14" id="KW-1185">Reference proteome</keyword>
<reference evidence="13" key="1">
    <citation type="submission" date="2020-11" db="EMBL/GenBank/DDBJ databases">
        <title>Halonatronomonas betainensis gen. nov., sp. nov. a novel haloalkaliphilic representative of the family Halanaerobiacae capable of betaine degradation.</title>
        <authorList>
            <person name="Boltyanskaya Y."/>
            <person name="Kevbrin V."/>
            <person name="Detkova E."/>
            <person name="Grouzdev D.S."/>
            <person name="Koziaeva V."/>
            <person name="Zhilina T."/>
        </authorList>
    </citation>
    <scope>NUCLEOTIDE SEQUENCE</scope>
    <source>
        <strain evidence="13">Z-7014</strain>
    </source>
</reference>
<dbReference type="InterPro" id="IPR034291">
    <property type="entry name" value="TMP_synthase"/>
</dbReference>
<feature type="domain" description="Thiamine phosphate synthase/TenI" evidence="12">
    <location>
        <begin position="8"/>
        <end position="191"/>
    </location>
</feature>
<evidence type="ECO:0000313" key="13">
    <source>
        <dbReference type="EMBL" id="MBF8435544.1"/>
    </source>
</evidence>
<evidence type="ECO:0000256" key="4">
    <source>
        <dbReference type="ARBA" id="ARBA00022842"/>
    </source>
</evidence>
<feature type="binding site" evidence="9">
    <location>
        <position position="168"/>
    </location>
    <ligand>
        <name>2-[(2R,5Z)-2-carboxy-4-methylthiazol-5(2H)-ylidene]ethyl phosphate</name>
        <dbReference type="ChEBI" id="CHEBI:62899"/>
    </ligand>
</feature>
<dbReference type="FunFam" id="3.20.20.70:FF:000096">
    <property type="entry name" value="Thiamine-phosphate synthase"/>
    <property type="match status" value="1"/>
</dbReference>
<feature type="binding site" evidence="9">
    <location>
        <position position="70"/>
    </location>
    <ligand>
        <name>4-amino-2-methyl-5-(diphosphooxymethyl)pyrimidine</name>
        <dbReference type="ChEBI" id="CHEBI:57841"/>
    </ligand>
</feature>
<dbReference type="Proteomes" id="UP000621436">
    <property type="component" value="Unassembled WGS sequence"/>
</dbReference>
<evidence type="ECO:0000259" key="12">
    <source>
        <dbReference type="Pfam" id="PF02581"/>
    </source>
</evidence>
<feature type="binding site" evidence="9">
    <location>
        <position position="71"/>
    </location>
    <ligand>
        <name>Mg(2+)</name>
        <dbReference type="ChEBI" id="CHEBI:18420"/>
    </ligand>
</feature>
<feature type="binding site" evidence="9">
    <location>
        <begin position="188"/>
        <end position="189"/>
    </location>
    <ligand>
        <name>2-[(2R,5Z)-2-carboxy-4-methylthiazol-5(2H)-ylidene]ethyl phosphate</name>
        <dbReference type="ChEBI" id="CHEBI:62899"/>
    </ligand>
</feature>
<evidence type="ECO:0000256" key="7">
    <source>
        <dbReference type="ARBA" id="ARBA00047851"/>
    </source>
</evidence>
<comment type="cofactor">
    <cofactor evidence="9">
        <name>Mg(2+)</name>
        <dbReference type="ChEBI" id="CHEBI:18420"/>
    </cofactor>
    <text evidence="9">Binds 1 Mg(2+) ion per subunit.</text>
</comment>
<gene>
    <name evidence="9 13" type="primary">thiE</name>
    <name evidence="13" type="ORF">I0Q91_00500</name>
</gene>
<protein>
    <recommendedName>
        <fullName evidence="9">Thiamine-phosphate synthase</fullName>
        <shortName evidence="9">TP synthase</shortName>
        <shortName evidence="9">TPS</shortName>
        <ecNumber evidence="9">2.5.1.3</ecNumber>
    </recommendedName>
    <alternativeName>
        <fullName evidence="9">Thiamine-phosphate pyrophosphorylase</fullName>
        <shortName evidence="9">TMP pyrophosphorylase</shortName>
        <shortName evidence="9">TMP-PPase</shortName>
    </alternativeName>
</protein>
<dbReference type="CDD" id="cd00564">
    <property type="entry name" value="TMP_TenI"/>
    <property type="match status" value="1"/>
</dbReference>
<organism evidence="13 14">
    <name type="scientific">Halonatronomonas betaini</name>
    <dbReference type="NCBI Taxonomy" id="2778430"/>
    <lineage>
        <taxon>Bacteria</taxon>
        <taxon>Bacillati</taxon>
        <taxon>Bacillota</taxon>
        <taxon>Clostridia</taxon>
        <taxon>Halanaerobiales</taxon>
        <taxon>Halarsenatibacteraceae</taxon>
        <taxon>Halonatronomonas</taxon>
    </lineage>
</organism>
<evidence type="ECO:0000256" key="1">
    <source>
        <dbReference type="ARBA" id="ARBA00005165"/>
    </source>
</evidence>
<dbReference type="GO" id="GO:0004789">
    <property type="term" value="F:thiamine-phosphate diphosphorylase activity"/>
    <property type="evidence" value="ECO:0007669"/>
    <property type="project" value="UniProtKB-UniRule"/>
</dbReference>
<comment type="caution">
    <text evidence="13">The sequence shown here is derived from an EMBL/GenBank/DDBJ whole genome shotgun (WGS) entry which is preliminary data.</text>
</comment>
<accession>A0A931APA5</accession>
<dbReference type="RefSeq" id="WP_270452180.1">
    <property type="nucleotide sequence ID" value="NZ_JADPIE010000001.1"/>
</dbReference>